<dbReference type="EMBL" id="FQXM01000021">
    <property type="protein sequence ID" value="SHH91955.1"/>
    <property type="molecule type" value="Genomic_DNA"/>
</dbReference>
<name>A0A1M5WW68_9CLOT</name>
<dbReference type="PROSITE" id="PS51257">
    <property type="entry name" value="PROKAR_LIPOPROTEIN"/>
    <property type="match status" value="1"/>
</dbReference>
<accession>A0A1M5WW68</accession>
<dbReference type="Proteomes" id="UP000184447">
    <property type="component" value="Unassembled WGS sequence"/>
</dbReference>
<keyword evidence="2" id="KW-1185">Reference proteome</keyword>
<evidence type="ECO:0000313" key="1">
    <source>
        <dbReference type="EMBL" id="SHH91955.1"/>
    </source>
</evidence>
<dbReference type="AlphaFoldDB" id="A0A1M5WW68"/>
<gene>
    <name evidence="1" type="ORF">SAMN02745207_03174</name>
</gene>
<dbReference type="STRING" id="1121316.SAMN02745207_03174"/>
<organism evidence="1 2">
    <name type="scientific">Clostridium grantii DSM 8605</name>
    <dbReference type="NCBI Taxonomy" id="1121316"/>
    <lineage>
        <taxon>Bacteria</taxon>
        <taxon>Bacillati</taxon>
        <taxon>Bacillota</taxon>
        <taxon>Clostridia</taxon>
        <taxon>Eubacteriales</taxon>
        <taxon>Clostridiaceae</taxon>
        <taxon>Clostridium</taxon>
    </lineage>
</organism>
<proteinExistence type="predicted"/>
<reference evidence="1 2" key="1">
    <citation type="submission" date="2016-11" db="EMBL/GenBank/DDBJ databases">
        <authorList>
            <person name="Jaros S."/>
            <person name="Januszkiewicz K."/>
            <person name="Wedrychowicz H."/>
        </authorList>
    </citation>
    <scope>NUCLEOTIDE SEQUENCE [LARGE SCALE GENOMIC DNA]</scope>
    <source>
        <strain evidence="1 2">DSM 8605</strain>
    </source>
</reference>
<protein>
    <submittedName>
        <fullName evidence="1">Iron complex transport system substrate-binding protein</fullName>
    </submittedName>
</protein>
<evidence type="ECO:0000313" key="2">
    <source>
        <dbReference type="Proteomes" id="UP000184447"/>
    </source>
</evidence>
<sequence>MNKIRRIITLITTICILAMLAVGCQKGKVENSQGTEGQTVKVIDSRGKEVEVNYPAKKLYVF</sequence>
<dbReference type="RefSeq" id="WP_073339506.1">
    <property type="nucleotide sequence ID" value="NZ_FQXM01000021.1"/>
</dbReference>